<comment type="caution">
    <text evidence="2">The sequence shown here is derived from an EMBL/GenBank/DDBJ whole genome shotgun (WGS) entry which is preliminary data.</text>
</comment>
<evidence type="ECO:0000256" key="1">
    <source>
        <dbReference type="SAM" id="MobiDB-lite"/>
    </source>
</evidence>
<keyword evidence="3" id="KW-1185">Reference proteome</keyword>
<evidence type="ECO:0008006" key="4">
    <source>
        <dbReference type="Google" id="ProtNLM"/>
    </source>
</evidence>
<gene>
    <name evidence="2" type="ORF">GRI97_10880</name>
</gene>
<accession>A0A6I4TUL1</accession>
<proteinExistence type="predicted"/>
<dbReference type="EMBL" id="WTYJ01000002">
    <property type="protein sequence ID" value="MXO99492.1"/>
    <property type="molecule type" value="Genomic_DNA"/>
</dbReference>
<organism evidence="2 3">
    <name type="scientific">Croceibacterium xixiisoli</name>
    <dbReference type="NCBI Taxonomy" id="1476466"/>
    <lineage>
        <taxon>Bacteria</taxon>
        <taxon>Pseudomonadati</taxon>
        <taxon>Pseudomonadota</taxon>
        <taxon>Alphaproteobacteria</taxon>
        <taxon>Sphingomonadales</taxon>
        <taxon>Erythrobacteraceae</taxon>
        <taxon>Croceibacterium</taxon>
    </lineage>
</organism>
<evidence type="ECO:0000313" key="2">
    <source>
        <dbReference type="EMBL" id="MXO99492.1"/>
    </source>
</evidence>
<reference evidence="2 3" key="1">
    <citation type="submission" date="2019-12" db="EMBL/GenBank/DDBJ databases">
        <title>Genomic-based taxomic classification of the family Erythrobacteraceae.</title>
        <authorList>
            <person name="Xu L."/>
        </authorList>
    </citation>
    <scope>NUCLEOTIDE SEQUENCE [LARGE SCALE GENOMIC DNA]</scope>
    <source>
        <strain evidence="2 3">S36</strain>
    </source>
</reference>
<evidence type="ECO:0000313" key="3">
    <source>
        <dbReference type="Proteomes" id="UP000469430"/>
    </source>
</evidence>
<protein>
    <recommendedName>
        <fullName evidence="4">Bacterial Ig-like domain-containing protein</fullName>
    </recommendedName>
</protein>
<sequence>MTLGALTGCDGEGDTPSKGAAPTLTLNMAASAESGEIIPIGVTVTDDEDRGLTYSLACNGGALTGTMLTLPAVTAGTNVECTATATDSKGNVGTAKKTIAVRPASVSLISYTDSEEVLAAGGIGLLFAENLTLDQAQYQGSFNGKAIPLYRINGNELIYAVPLDTPAGTGDLTVQIGSRVIRTRITTGAAITVANARDQVTSFLRNAKANVEDLIATPGIGSAERTTLQGALPDLDQALTRIATASDADVGQFASRLAALGLITPAATRRLANYEPIVTGPTCRSDRTHFGKTVTGMVVGALLLGKGSVAAFEGSALLGLPWLGAVAAGVSISAGATMFINYGRQFNPSRKAFWQSCWTETTINLVPFNSDSFTSTQRVAAIALPGTSAFRPKVSRSFKLERAFAPVEEARAQANQFLTDISGVIGTLSSLWPDLKQELEQYRVTGSEAVPAGRLSLSGISSGLVTGSAAANGDLVTLTFNTSAKPADLTNGKLPFSFSLLREGEESVQITAELAMALPEAFDAAVEVTQGQAASSSVRTSGAETLQVTTQPGNGRVVLQNDGTFSYTPTGMFFGQDQFKYVARNADGTSAEATVLVNVVRRFEGTWTLTIMEDTTSESTPGLCPDQRHEVVVNVSKISDSAYSANYAGLEIILAMASKDDPRGLAGARSYTVEDDGEAESGNVTIGIPDSQTLHGRNLWTWNASGKMCLGTTTITGRR</sequence>
<dbReference type="AlphaFoldDB" id="A0A6I4TUL1"/>
<dbReference type="OrthoDB" id="8335338at2"/>
<dbReference type="InterPro" id="IPR013783">
    <property type="entry name" value="Ig-like_fold"/>
</dbReference>
<dbReference type="Gene3D" id="2.60.40.3440">
    <property type="match status" value="1"/>
</dbReference>
<dbReference type="Proteomes" id="UP000469430">
    <property type="component" value="Unassembled WGS sequence"/>
</dbReference>
<dbReference type="Pfam" id="PF17963">
    <property type="entry name" value="Big_9"/>
    <property type="match status" value="1"/>
</dbReference>
<dbReference type="RefSeq" id="WP_161391208.1">
    <property type="nucleotide sequence ID" value="NZ_JBHSCP010000001.1"/>
</dbReference>
<feature type="region of interest" description="Disordered" evidence="1">
    <location>
        <begin position="1"/>
        <end position="21"/>
    </location>
</feature>
<dbReference type="Gene3D" id="2.60.40.10">
    <property type="entry name" value="Immunoglobulins"/>
    <property type="match status" value="1"/>
</dbReference>
<name>A0A6I4TUL1_9SPHN</name>